<keyword evidence="10" id="KW-0443">Lipid metabolism</keyword>
<gene>
    <name evidence="16" type="ORF">Fcan01_04017</name>
</gene>
<dbReference type="CDD" id="cd04704">
    <property type="entry name" value="PLA2_bee_venom_like"/>
    <property type="match status" value="1"/>
</dbReference>
<comment type="cofactor">
    <cofactor evidence="1">
        <name>Ca(2+)</name>
        <dbReference type="ChEBI" id="CHEBI:29108"/>
    </cofactor>
</comment>
<evidence type="ECO:0000256" key="14">
    <source>
        <dbReference type="SAM" id="SignalP"/>
    </source>
</evidence>
<keyword evidence="7" id="KW-0378">Hydrolase</keyword>
<feature type="chain" id="PRO_5012330276" description="Phospholipase A2" evidence="14">
    <location>
        <begin position="29"/>
        <end position="487"/>
    </location>
</feature>
<dbReference type="GO" id="GO:0006644">
    <property type="term" value="P:phospholipid metabolic process"/>
    <property type="evidence" value="ECO:0007669"/>
    <property type="project" value="InterPro"/>
</dbReference>
<evidence type="ECO:0000256" key="1">
    <source>
        <dbReference type="ARBA" id="ARBA00001913"/>
    </source>
</evidence>
<dbReference type="Pfam" id="PF05826">
    <property type="entry name" value="Phospholip_A2_2"/>
    <property type="match status" value="2"/>
</dbReference>
<protein>
    <recommendedName>
        <fullName evidence="4">Phospholipase A2</fullName>
        <ecNumber evidence="3">3.1.1.4</ecNumber>
    </recommendedName>
    <alternativeName>
        <fullName evidence="12">Phosphatidylcholine 2-acylhydrolase</fullName>
    </alternativeName>
</protein>
<dbReference type="PANTHER" id="PTHR12253">
    <property type="entry name" value="RH14732P"/>
    <property type="match status" value="1"/>
</dbReference>
<accession>A0A226EZ10</accession>
<keyword evidence="17" id="KW-1185">Reference proteome</keyword>
<evidence type="ECO:0000313" key="17">
    <source>
        <dbReference type="Proteomes" id="UP000198287"/>
    </source>
</evidence>
<sequence>MFRALFMEKLCLLVIFCCLSCVVTESDGDSYTTTDLKNYVATAVLPDGEHEVRMRLGNVLVRETFVTNPTQEGDDEVRRGLMLRQVASGPHFLQLIYKLNYGTMTGSKHRKLVECEVINDWKAGNEFRSQFRRELVAQGLQNLGVPANRHVGDDEDSDDLIMAQLLDESSSNSLPDVEPIDLNQGLDEFKNVTVRLLRDTEVSDNLRKTFNVHAQQRQCKRLHQRMKQAVKSVKDAKLSSSDDEDASNSGVDGSSSSSKRTKSRQRREAFRMGIMPGTLWCGDGSLADKSESLGAHVGADRCCREHDGCPYLIDAMSSKYGMFNYRMHTISHCTCDERANYTTPSVVLRRTKRDMSTLQLPGTQWCGRGYTAKDMTQLGGLTGTDNCCRYHDLGCPFYIEAFQEKYGLFNWRMYTINHCTCDERFRSCLKQTNTGSSNFVGKIFFNVVQTKCFLLKPERTCSKMSWFGKCLKYEYKKQAHLRDPIPY</sequence>
<dbReference type="GO" id="GO:0050482">
    <property type="term" value="P:arachidonate secretion"/>
    <property type="evidence" value="ECO:0007669"/>
    <property type="project" value="InterPro"/>
</dbReference>
<dbReference type="EC" id="3.1.1.4" evidence="3"/>
<dbReference type="GO" id="GO:0004623">
    <property type="term" value="F:phospholipase A2 activity"/>
    <property type="evidence" value="ECO:0007669"/>
    <property type="project" value="UniProtKB-EC"/>
</dbReference>
<reference evidence="16 17" key="1">
    <citation type="submission" date="2015-12" db="EMBL/GenBank/DDBJ databases">
        <title>The genome of Folsomia candida.</title>
        <authorList>
            <person name="Faddeeva A."/>
            <person name="Derks M.F."/>
            <person name="Anvar Y."/>
            <person name="Smit S."/>
            <person name="Van Straalen N."/>
            <person name="Roelofs D."/>
        </authorList>
    </citation>
    <scope>NUCLEOTIDE SEQUENCE [LARGE SCALE GENOMIC DNA]</scope>
    <source>
        <strain evidence="16 17">VU population</strain>
        <tissue evidence="16">Whole body</tissue>
    </source>
</reference>
<dbReference type="OMA" id="PFYIEAF"/>
<dbReference type="AlphaFoldDB" id="A0A226EZ10"/>
<proteinExistence type="predicted"/>
<organism evidence="16 17">
    <name type="scientific">Folsomia candida</name>
    <name type="common">Springtail</name>
    <dbReference type="NCBI Taxonomy" id="158441"/>
    <lineage>
        <taxon>Eukaryota</taxon>
        <taxon>Metazoa</taxon>
        <taxon>Ecdysozoa</taxon>
        <taxon>Arthropoda</taxon>
        <taxon>Hexapoda</taxon>
        <taxon>Collembola</taxon>
        <taxon>Entomobryomorpha</taxon>
        <taxon>Isotomoidea</taxon>
        <taxon>Isotomidae</taxon>
        <taxon>Proisotominae</taxon>
        <taxon>Folsomia</taxon>
    </lineage>
</organism>
<evidence type="ECO:0000256" key="9">
    <source>
        <dbReference type="ARBA" id="ARBA00022963"/>
    </source>
</evidence>
<keyword evidence="6" id="KW-0479">Metal-binding</keyword>
<comment type="caution">
    <text evidence="16">The sequence shown here is derived from an EMBL/GenBank/DDBJ whole genome shotgun (WGS) entry which is preliminary data.</text>
</comment>
<keyword evidence="14" id="KW-0732">Signal</keyword>
<dbReference type="Proteomes" id="UP000198287">
    <property type="component" value="Unassembled WGS sequence"/>
</dbReference>
<dbReference type="OrthoDB" id="6075074at2759"/>
<evidence type="ECO:0000259" key="15">
    <source>
        <dbReference type="Pfam" id="PF05826"/>
    </source>
</evidence>
<dbReference type="SUPFAM" id="SSF48619">
    <property type="entry name" value="Phospholipase A2, PLA2"/>
    <property type="match status" value="2"/>
</dbReference>
<dbReference type="STRING" id="158441.A0A226EZ10"/>
<dbReference type="InterPro" id="IPR036444">
    <property type="entry name" value="PLipase_A2_dom_sf"/>
</dbReference>
<feature type="signal peptide" evidence="14">
    <location>
        <begin position="1"/>
        <end position="28"/>
    </location>
</feature>
<evidence type="ECO:0000256" key="8">
    <source>
        <dbReference type="ARBA" id="ARBA00022837"/>
    </source>
</evidence>
<feature type="domain" description="Phospholipase A2-like central" evidence="15">
    <location>
        <begin position="274"/>
        <end position="338"/>
    </location>
</feature>
<keyword evidence="9" id="KW-0442">Lipid degradation</keyword>
<evidence type="ECO:0000256" key="12">
    <source>
        <dbReference type="ARBA" id="ARBA00029903"/>
    </source>
</evidence>
<evidence type="ECO:0000256" key="3">
    <source>
        <dbReference type="ARBA" id="ARBA00013278"/>
    </source>
</evidence>
<evidence type="ECO:0000313" key="16">
    <source>
        <dbReference type="EMBL" id="OXA62833.1"/>
    </source>
</evidence>
<evidence type="ECO:0000256" key="7">
    <source>
        <dbReference type="ARBA" id="ARBA00022801"/>
    </source>
</evidence>
<name>A0A226EZ10_FOLCA</name>
<evidence type="ECO:0000256" key="4">
    <source>
        <dbReference type="ARBA" id="ARBA00021721"/>
    </source>
</evidence>
<keyword evidence="8" id="KW-0106">Calcium</keyword>
<comment type="subcellular location">
    <subcellularLocation>
        <location evidence="2">Secreted</location>
    </subcellularLocation>
</comment>
<keyword evidence="11" id="KW-1015">Disulfide bond</keyword>
<dbReference type="Gene3D" id="1.20.90.10">
    <property type="entry name" value="Phospholipase A2 domain"/>
    <property type="match status" value="2"/>
</dbReference>
<evidence type="ECO:0000256" key="13">
    <source>
        <dbReference type="SAM" id="MobiDB-lite"/>
    </source>
</evidence>
<dbReference type="GO" id="GO:0005576">
    <property type="term" value="C:extracellular region"/>
    <property type="evidence" value="ECO:0007669"/>
    <property type="project" value="UniProtKB-SubCell"/>
</dbReference>
<evidence type="ECO:0000256" key="10">
    <source>
        <dbReference type="ARBA" id="ARBA00023098"/>
    </source>
</evidence>
<dbReference type="GO" id="GO:0016042">
    <property type="term" value="P:lipid catabolic process"/>
    <property type="evidence" value="ECO:0007669"/>
    <property type="project" value="UniProtKB-KW"/>
</dbReference>
<dbReference type="GO" id="GO:0046872">
    <property type="term" value="F:metal ion binding"/>
    <property type="evidence" value="ECO:0007669"/>
    <property type="project" value="UniProtKB-KW"/>
</dbReference>
<evidence type="ECO:0000256" key="6">
    <source>
        <dbReference type="ARBA" id="ARBA00022723"/>
    </source>
</evidence>
<evidence type="ECO:0000256" key="11">
    <source>
        <dbReference type="ARBA" id="ARBA00023157"/>
    </source>
</evidence>
<feature type="domain" description="Phospholipase A2-like central" evidence="15">
    <location>
        <begin position="360"/>
        <end position="454"/>
    </location>
</feature>
<dbReference type="EMBL" id="LNIX01000001">
    <property type="protein sequence ID" value="OXA62833.1"/>
    <property type="molecule type" value="Genomic_DNA"/>
</dbReference>
<evidence type="ECO:0000256" key="5">
    <source>
        <dbReference type="ARBA" id="ARBA00022525"/>
    </source>
</evidence>
<feature type="region of interest" description="Disordered" evidence="13">
    <location>
        <begin position="223"/>
        <end position="268"/>
    </location>
</feature>
<evidence type="ECO:0000256" key="2">
    <source>
        <dbReference type="ARBA" id="ARBA00004613"/>
    </source>
</evidence>
<keyword evidence="5" id="KW-0964">Secreted</keyword>
<dbReference type="InterPro" id="IPR016090">
    <property type="entry name" value="PLA2-like_dom"/>
</dbReference>
<dbReference type="FunFam" id="1.20.90.10:FF:000002">
    <property type="entry name" value="Phospholipase A2 group III"/>
    <property type="match status" value="1"/>
</dbReference>